<accession>A0A7M1NX50</accession>
<feature type="domain" description="Type VI secretion system FHA" evidence="1">
    <location>
        <begin position="239"/>
        <end position="402"/>
    </location>
</feature>
<name>A0A7M1NX50_HAEPA</name>
<dbReference type="InterPro" id="IPR017735">
    <property type="entry name" value="T6SS_FHA"/>
</dbReference>
<dbReference type="SUPFAM" id="SSF49879">
    <property type="entry name" value="SMAD/FHA domain"/>
    <property type="match status" value="1"/>
</dbReference>
<dbReference type="Pfam" id="PF20232">
    <property type="entry name" value="T6SS_FHA_C"/>
    <property type="match status" value="1"/>
</dbReference>
<dbReference type="InterPro" id="IPR008984">
    <property type="entry name" value="SMAD_FHA_dom_sf"/>
</dbReference>
<dbReference type="RefSeq" id="WP_197543426.1">
    <property type="nucleotide sequence ID" value="NZ_CP063120.1"/>
</dbReference>
<dbReference type="EMBL" id="CP063120">
    <property type="protein sequence ID" value="QOR17029.1"/>
    <property type="molecule type" value="Genomic_DNA"/>
</dbReference>
<sequence>MSKELVLLLTIKNVLELESGFSREYCFNQDGGSIGSGANNHWVIQDIKKNIPINQAHIEWRDGSYCLQVINKPLLINGASFTPKSGFIKLANEDQIKFGSLKVFTVVAEKSAITSGNYSKSLEDIVTGNQDHLDDILRVKKGGLDLSVETKNIDDSIIHDPLRALQPDSNKLITSVDDENFIPSNKRNITSRGSSNMNQSYIDLPMIENEEKKLSPFSENAYVTISPLMREMDTKIELVDTQETHDFLQEVGKTLKATIEGLLALQKEQSSLSDKHLRPIEDNPLRLNLDYESTIDVLFGDQKSPVHLAAPAAVRESLHNLLIHNEANRIAIISALKAILDAFSPDVLLKRFENYRRSNEVKPSNNAWAWDMYKNYYEELTSKRQYGFEKLFWEVYSQAYDKALRDKQTEGNQ</sequence>
<organism evidence="2 3">
    <name type="scientific">Haemophilus parainfluenzae</name>
    <dbReference type="NCBI Taxonomy" id="729"/>
    <lineage>
        <taxon>Bacteria</taxon>
        <taxon>Pseudomonadati</taxon>
        <taxon>Pseudomonadota</taxon>
        <taxon>Gammaproteobacteria</taxon>
        <taxon>Pasteurellales</taxon>
        <taxon>Pasteurellaceae</taxon>
        <taxon>Haemophilus</taxon>
    </lineage>
</organism>
<proteinExistence type="predicted"/>
<dbReference type="AlphaFoldDB" id="A0A7M1NX50"/>
<dbReference type="Proteomes" id="UP000595009">
    <property type="component" value="Chromosome"/>
</dbReference>
<dbReference type="NCBIfam" id="TIGR03354">
    <property type="entry name" value="VI_FHA"/>
    <property type="match status" value="1"/>
</dbReference>
<protein>
    <submittedName>
        <fullName evidence="2">Type VI secretion system-associated FHA domain protein TagH</fullName>
    </submittedName>
</protein>
<evidence type="ECO:0000313" key="3">
    <source>
        <dbReference type="Proteomes" id="UP000595009"/>
    </source>
</evidence>
<evidence type="ECO:0000313" key="2">
    <source>
        <dbReference type="EMBL" id="QOR17029.1"/>
    </source>
</evidence>
<gene>
    <name evidence="2" type="primary">tagH</name>
    <name evidence="2" type="ORF">INP94_09210</name>
</gene>
<evidence type="ECO:0000259" key="1">
    <source>
        <dbReference type="Pfam" id="PF20232"/>
    </source>
</evidence>
<reference evidence="2 3" key="1">
    <citation type="submission" date="2020-10" db="EMBL/GenBank/DDBJ databases">
        <title>Genomic diversity and antimicrobial resistance of Haemophilus colonising the airways of young children with cystic fibrosis.</title>
        <authorList>
            <person name="Watts S.C."/>
            <person name="Judd L.M."/>
            <person name="Carzino R."/>
            <person name="Ranganathan S."/>
            <person name="Holt K.E."/>
        </authorList>
    </citation>
    <scope>NUCLEOTIDE SEQUENCE [LARGE SCALE GENOMIC DNA]</scope>
    <source>
        <strain evidence="2 3">M1C137_2</strain>
    </source>
</reference>
<dbReference type="InterPro" id="IPR046883">
    <property type="entry name" value="T6SS_FHA_C"/>
</dbReference>